<accession>A0A0D2QL01</accession>
<dbReference type="AlphaFoldDB" id="A0A0D2QL01"/>
<dbReference type="Gramene" id="KJB20459">
    <property type="protein sequence ID" value="KJB20459"/>
    <property type="gene ID" value="B456_003G149900"/>
</dbReference>
<name>A0A0D2QL01_GOSRA</name>
<sequence>MTRHIANLACNDGVSCLYVCVFASIVSLERNRPSKQHSCVIHRFNCSAYILLFNFPTHLLSHDSFTV</sequence>
<proteinExistence type="predicted"/>
<keyword evidence="2" id="KW-1185">Reference proteome</keyword>
<organism evidence="1 2">
    <name type="scientific">Gossypium raimondii</name>
    <name type="common">Peruvian cotton</name>
    <name type="synonym">Gossypium klotzschianum subsp. raimondii</name>
    <dbReference type="NCBI Taxonomy" id="29730"/>
    <lineage>
        <taxon>Eukaryota</taxon>
        <taxon>Viridiplantae</taxon>
        <taxon>Streptophyta</taxon>
        <taxon>Embryophyta</taxon>
        <taxon>Tracheophyta</taxon>
        <taxon>Spermatophyta</taxon>
        <taxon>Magnoliopsida</taxon>
        <taxon>eudicotyledons</taxon>
        <taxon>Gunneridae</taxon>
        <taxon>Pentapetalae</taxon>
        <taxon>rosids</taxon>
        <taxon>malvids</taxon>
        <taxon>Malvales</taxon>
        <taxon>Malvaceae</taxon>
        <taxon>Malvoideae</taxon>
        <taxon>Gossypium</taxon>
    </lineage>
</organism>
<gene>
    <name evidence="1" type="ORF">B456_003G149900</name>
</gene>
<evidence type="ECO:0000313" key="1">
    <source>
        <dbReference type="EMBL" id="KJB20459.1"/>
    </source>
</evidence>
<dbReference type="EMBL" id="CM001742">
    <property type="protein sequence ID" value="KJB20459.1"/>
    <property type="molecule type" value="Genomic_DNA"/>
</dbReference>
<dbReference type="Proteomes" id="UP000032304">
    <property type="component" value="Chromosome 3"/>
</dbReference>
<dbReference type="OMA" id="FNCSAYI"/>
<reference evidence="1 2" key="1">
    <citation type="journal article" date="2012" name="Nature">
        <title>Repeated polyploidization of Gossypium genomes and the evolution of spinnable cotton fibres.</title>
        <authorList>
            <person name="Paterson A.H."/>
            <person name="Wendel J.F."/>
            <person name="Gundlach H."/>
            <person name="Guo H."/>
            <person name="Jenkins J."/>
            <person name="Jin D."/>
            <person name="Llewellyn D."/>
            <person name="Showmaker K.C."/>
            <person name="Shu S."/>
            <person name="Udall J."/>
            <person name="Yoo M.J."/>
            <person name="Byers R."/>
            <person name="Chen W."/>
            <person name="Doron-Faigenboim A."/>
            <person name="Duke M.V."/>
            <person name="Gong L."/>
            <person name="Grimwood J."/>
            <person name="Grover C."/>
            <person name="Grupp K."/>
            <person name="Hu G."/>
            <person name="Lee T.H."/>
            <person name="Li J."/>
            <person name="Lin L."/>
            <person name="Liu T."/>
            <person name="Marler B.S."/>
            <person name="Page J.T."/>
            <person name="Roberts A.W."/>
            <person name="Romanel E."/>
            <person name="Sanders W.S."/>
            <person name="Szadkowski E."/>
            <person name="Tan X."/>
            <person name="Tang H."/>
            <person name="Xu C."/>
            <person name="Wang J."/>
            <person name="Wang Z."/>
            <person name="Zhang D."/>
            <person name="Zhang L."/>
            <person name="Ashrafi H."/>
            <person name="Bedon F."/>
            <person name="Bowers J.E."/>
            <person name="Brubaker C.L."/>
            <person name="Chee P.W."/>
            <person name="Das S."/>
            <person name="Gingle A.R."/>
            <person name="Haigler C.H."/>
            <person name="Harker D."/>
            <person name="Hoffmann L.V."/>
            <person name="Hovav R."/>
            <person name="Jones D.C."/>
            <person name="Lemke C."/>
            <person name="Mansoor S."/>
            <person name="ur Rahman M."/>
            <person name="Rainville L.N."/>
            <person name="Rambani A."/>
            <person name="Reddy U.K."/>
            <person name="Rong J.K."/>
            <person name="Saranga Y."/>
            <person name="Scheffler B.E."/>
            <person name="Scheffler J.A."/>
            <person name="Stelly D.M."/>
            <person name="Triplett B.A."/>
            <person name="Van Deynze A."/>
            <person name="Vaslin M.F."/>
            <person name="Waghmare V.N."/>
            <person name="Walford S.A."/>
            <person name="Wright R.J."/>
            <person name="Zaki E.A."/>
            <person name="Zhang T."/>
            <person name="Dennis E.S."/>
            <person name="Mayer K.F."/>
            <person name="Peterson D.G."/>
            <person name="Rokhsar D.S."/>
            <person name="Wang X."/>
            <person name="Schmutz J."/>
        </authorList>
    </citation>
    <scope>NUCLEOTIDE SEQUENCE [LARGE SCALE GENOMIC DNA]</scope>
</reference>
<evidence type="ECO:0000313" key="2">
    <source>
        <dbReference type="Proteomes" id="UP000032304"/>
    </source>
</evidence>
<protein>
    <submittedName>
        <fullName evidence="1">Uncharacterized protein</fullName>
    </submittedName>
</protein>